<proteinExistence type="predicted"/>
<reference evidence="2" key="1">
    <citation type="journal article" date="2020" name="Nat. Commun.">
        <title>Large-scale genome sequencing of mycorrhizal fungi provides insights into the early evolution of symbiotic traits.</title>
        <authorList>
            <person name="Miyauchi S."/>
            <person name="Kiss E."/>
            <person name="Kuo A."/>
            <person name="Drula E."/>
            <person name="Kohler A."/>
            <person name="Sanchez-Garcia M."/>
            <person name="Morin E."/>
            <person name="Andreopoulos B."/>
            <person name="Barry K.W."/>
            <person name="Bonito G."/>
            <person name="Buee M."/>
            <person name="Carver A."/>
            <person name="Chen C."/>
            <person name="Cichocki N."/>
            <person name="Clum A."/>
            <person name="Culley D."/>
            <person name="Crous P.W."/>
            <person name="Fauchery L."/>
            <person name="Girlanda M."/>
            <person name="Hayes R.D."/>
            <person name="Keri Z."/>
            <person name="LaButti K."/>
            <person name="Lipzen A."/>
            <person name="Lombard V."/>
            <person name="Magnuson J."/>
            <person name="Maillard F."/>
            <person name="Murat C."/>
            <person name="Nolan M."/>
            <person name="Ohm R.A."/>
            <person name="Pangilinan J."/>
            <person name="Pereira M.F."/>
            <person name="Perotto S."/>
            <person name="Peter M."/>
            <person name="Pfister S."/>
            <person name="Riley R."/>
            <person name="Sitrit Y."/>
            <person name="Stielow J.B."/>
            <person name="Szollosi G."/>
            <person name="Zifcakova L."/>
            <person name="Stursova M."/>
            <person name="Spatafora J.W."/>
            <person name="Tedersoo L."/>
            <person name="Vaario L.M."/>
            <person name="Yamada A."/>
            <person name="Yan M."/>
            <person name="Wang P."/>
            <person name="Xu J."/>
            <person name="Bruns T."/>
            <person name="Baldrian P."/>
            <person name="Vilgalys R."/>
            <person name="Dunand C."/>
            <person name="Henrissat B."/>
            <person name="Grigoriev I.V."/>
            <person name="Hibbett D."/>
            <person name="Nagy L.G."/>
            <person name="Martin F.M."/>
        </authorList>
    </citation>
    <scope>NUCLEOTIDE SEQUENCE</scope>
    <source>
        <strain evidence="2">UH-Tt-Lm1</strain>
    </source>
</reference>
<reference evidence="2" key="2">
    <citation type="submission" date="2020-11" db="EMBL/GenBank/DDBJ databases">
        <authorList>
            <consortium name="DOE Joint Genome Institute"/>
            <person name="Kuo A."/>
            <person name="Miyauchi S."/>
            <person name="Kiss E."/>
            <person name="Drula E."/>
            <person name="Kohler A."/>
            <person name="Sanchez-Garcia M."/>
            <person name="Andreopoulos B."/>
            <person name="Barry K.W."/>
            <person name="Bonito G."/>
            <person name="Buee M."/>
            <person name="Carver A."/>
            <person name="Chen C."/>
            <person name="Cichocki N."/>
            <person name="Clum A."/>
            <person name="Culley D."/>
            <person name="Crous P.W."/>
            <person name="Fauchery L."/>
            <person name="Girlanda M."/>
            <person name="Hayes R."/>
            <person name="Keri Z."/>
            <person name="Labutti K."/>
            <person name="Lipzen A."/>
            <person name="Lombard V."/>
            <person name="Magnuson J."/>
            <person name="Maillard F."/>
            <person name="Morin E."/>
            <person name="Murat C."/>
            <person name="Nolan M."/>
            <person name="Ohm R."/>
            <person name="Pangilinan J."/>
            <person name="Pereira M."/>
            <person name="Perotto S."/>
            <person name="Peter M."/>
            <person name="Riley R."/>
            <person name="Sitrit Y."/>
            <person name="Stielow B."/>
            <person name="Szollosi G."/>
            <person name="Zifcakova L."/>
            <person name="Stursova M."/>
            <person name="Spatafora J.W."/>
            <person name="Tedersoo L."/>
            <person name="Vaario L.-M."/>
            <person name="Yamada A."/>
            <person name="Yan M."/>
            <person name="Wang P."/>
            <person name="Xu J."/>
            <person name="Bruns T."/>
            <person name="Baldrian P."/>
            <person name="Vilgalys R."/>
            <person name="Henrissat B."/>
            <person name="Grigoriev I.V."/>
            <person name="Hibbett D."/>
            <person name="Nagy L.G."/>
            <person name="Martin F.M."/>
        </authorList>
    </citation>
    <scope>NUCLEOTIDE SEQUENCE</scope>
    <source>
        <strain evidence="2">UH-Tt-Lm1</strain>
    </source>
</reference>
<name>A0A9P6HJV4_9AGAM</name>
<protein>
    <submittedName>
        <fullName evidence="2">Uncharacterized protein</fullName>
    </submittedName>
</protein>
<dbReference type="Proteomes" id="UP000736335">
    <property type="component" value="Unassembled WGS sequence"/>
</dbReference>
<feature type="compositionally biased region" description="Polar residues" evidence="1">
    <location>
        <begin position="320"/>
        <end position="337"/>
    </location>
</feature>
<accession>A0A9P6HJV4</accession>
<feature type="region of interest" description="Disordered" evidence="1">
    <location>
        <begin position="300"/>
        <end position="338"/>
    </location>
</feature>
<dbReference type="EMBL" id="WIUZ02000004">
    <property type="protein sequence ID" value="KAF9788732.1"/>
    <property type="molecule type" value="Genomic_DNA"/>
</dbReference>
<evidence type="ECO:0000313" key="3">
    <source>
        <dbReference type="Proteomes" id="UP000736335"/>
    </source>
</evidence>
<evidence type="ECO:0000313" key="2">
    <source>
        <dbReference type="EMBL" id="KAF9788732.1"/>
    </source>
</evidence>
<dbReference type="AlphaFoldDB" id="A0A9P6HJV4"/>
<comment type="caution">
    <text evidence="2">The sequence shown here is derived from an EMBL/GenBank/DDBJ whole genome shotgun (WGS) entry which is preliminary data.</text>
</comment>
<organism evidence="2 3">
    <name type="scientific">Thelephora terrestris</name>
    <dbReference type="NCBI Taxonomy" id="56493"/>
    <lineage>
        <taxon>Eukaryota</taxon>
        <taxon>Fungi</taxon>
        <taxon>Dikarya</taxon>
        <taxon>Basidiomycota</taxon>
        <taxon>Agaricomycotina</taxon>
        <taxon>Agaricomycetes</taxon>
        <taxon>Thelephorales</taxon>
        <taxon>Thelephoraceae</taxon>
        <taxon>Thelephora</taxon>
    </lineage>
</organism>
<sequence>MEMNEVYVETQRHGYFGATSTRWLPLCARNSCFTSTRILQRKAQGRGYERLGPQRPFSISCSALFEESGGAELGTARGLTLGHVWKSSSFDDLRTSSLTMTIRPSTSGELVAVASRRVVSHWSGMRFKVCPSAEGHSTRFAFGGLSDKIGVRDFLGIPKVHRRERSIARSEIGPNEGTGQVGQAFEAEFQPTLVEQTISCSHPVRRVQSKEIRFTSAANPPRFAVKHSRNSHRQKEKHEVVCVHELPPTSSNHRHVSRALTQHIESTNFQKHFLTPKRFRGVTDHRNDLAHRFQQDWSVLATHSTGRHRNPRRNGGLTHTGVSHTNPDQTDSDSPNFDSVVDGCVV</sequence>
<evidence type="ECO:0000256" key="1">
    <source>
        <dbReference type="SAM" id="MobiDB-lite"/>
    </source>
</evidence>
<gene>
    <name evidence="2" type="ORF">BJ322DRAFT_1019212</name>
</gene>
<keyword evidence="3" id="KW-1185">Reference proteome</keyword>